<evidence type="ECO:0000256" key="2">
    <source>
        <dbReference type="ARBA" id="ARBA00004163"/>
    </source>
</evidence>
<keyword evidence="20" id="KW-1185">Reference proteome</keyword>
<dbReference type="Proteomes" id="UP000026962">
    <property type="component" value="Chromosome 8"/>
</dbReference>
<dbReference type="InterPro" id="IPR015419">
    <property type="entry name" value="CTAG/Pcc1"/>
</dbReference>
<dbReference type="GO" id="GO:0008033">
    <property type="term" value="P:tRNA processing"/>
    <property type="evidence" value="ECO:0007669"/>
    <property type="project" value="UniProtKB-KW"/>
</dbReference>
<dbReference type="AlphaFoldDB" id="A0A0E0LXB6"/>
<feature type="coiled-coil region" evidence="16">
    <location>
        <begin position="159"/>
        <end position="186"/>
    </location>
</feature>
<keyword evidence="8" id="KW-0812">Transmembrane</keyword>
<feature type="region of interest" description="Disordered" evidence="17">
    <location>
        <begin position="92"/>
        <end position="142"/>
    </location>
</feature>
<evidence type="ECO:0000256" key="12">
    <source>
        <dbReference type="ARBA" id="ARBA00022927"/>
    </source>
</evidence>
<feature type="chain" id="PRO_5002366827" evidence="18">
    <location>
        <begin position="25"/>
        <end position="319"/>
    </location>
</feature>
<keyword evidence="14" id="KW-0472">Membrane</keyword>
<dbReference type="PANTHER" id="PTHR13050">
    <property type="entry name" value="USE1-LIKE PROTEIN"/>
    <property type="match status" value="1"/>
</dbReference>
<evidence type="ECO:0000256" key="16">
    <source>
        <dbReference type="SAM" id="Coils"/>
    </source>
</evidence>
<dbReference type="InterPro" id="IPR019150">
    <property type="entry name" value="Vesicle_transport_protein_Use1"/>
</dbReference>
<keyword evidence="13" id="KW-1133">Transmembrane helix</keyword>
<dbReference type="PANTHER" id="PTHR13050:SF7">
    <property type="entry name" value="VESICLE TRANSPORT PROTEIN USE1"/>
    <property type="match status" value="1"/>
</dbReference>
<accession>A0A0E0LXB6</accession>
<evidence type="ECO:0000256" key="9">
    <source>
        <dbReference type="ARBA" id="ARBA00022694"/>
    </source>
</evidence>
<dbReference type="Gene3D" id="3.30.310.50">
    <property type="entry name" value="Alpha-D-phosphohexomutase, C-terminal domain"/>
    <property type="match status" value="1"/>
</dbReference>
<proteinExistence type="inferred from homology"/>
<keyword evidence="15" id="KW-0539">Nucleus</keyword>
<evidence type="ECO:0000313" key="20">
    <source>
        <dbReference type="Proteomes" id="UP000026962"/>
    </source>
</evidence>
<dbReference type="Pfam" id="PF09753">
    <property type="entry name" value="Use1"/>
    <property type="match status" value="1"/>
</dbReference>
<dbReference type="GO" id="GO:0005484">
    <property type="term" value="F:SNAP receptor activity"/>
    <property type="evidence" value="ECO:0007669"/>
    <property type="project" value="TreeGrafter"/>
</dbReference>
<dbReference type="FunFam" id="3.30.310.50:FF:000005">
    <property type="entry name" value="L antigen family member 3"/>
    <property type="match status" value="1"/>
</dbReference>
<keyword evidence="11" id="KW-0931">ER-Golgi transport</keyword>
<comment type="subcellular location">
    <subcellularLocation>
        <location evidence="3">Cytoplasm</location>
    </subcellularLocation>
    <subcellularLocation>
        <location evidence="2">Endoplasmic reticulum membrane</location>
        <topology evidence="2">Single-pass type IV membrane protein</topology>
    </subcellularLocation>
    <subcellularLocation>
        <location evidence="1">Nucleus</location>
    </subcellularLocation>
</comment>
<dbReference type="GO" id="GO:0015031">
    <property type="term" value="P:protein transport"/>
    <property type="evidence" value="ECO:0007669"/>
    <property type="project" value="UniProtKB-KW"/>
</dbReference>
<organism evidence="19">
    <name type="scientific">Oryza punctata</name>
    <name type="common">Red rice</name>
    <dbReference type="NCBI Taxonomy" id="4537"/>
    <lineage>
        <taxon>Eukaryota</taxon>
        <taxon>Viridiplantae</taxon>
        <taxon>Streptophyta</taxon>
        <taxon>Embryophyta</taxon>
        <taxon>Tracheophyta</taxon>
        <taxon>Spermatophyta</taxon>
        <taxon>Magnoliopsida</taxon>
        <taxon>Liliopsida</taxon>
        <taxon>Poales</taxon>
        <taxon>Poaceae</taxon>
        <taxon>BOP clade</taxon>
        <taxon>Oryzoideae</taxon>
        <taxon>Oryzeae</taxon>
        <taxon>Oryzinae</taxon>
        <taxon>Oryza</taxon>
    </lineage>
</organism>
<evidence type="ECO:0000256" key="8">
    <source>
        <dbReference type="ARBA" id="ARBA00022692"/>
    </source>
</evidence>
<comment type="similarity">
    <text evidence="4">Belongs to the CTAG/PCC1 family.</text>
</comment>
<evidence type="ECO:0000256" key="6">
    <source>
        <dbReference type="ARBA" id="ARBA00022448"/>
    </source>
</evidence>
<keyword evidence="18" id="KW-0732">Signal</keyword>
<feature type="compositionally biased region" description="Basic and acidic residues" evidence="17">
    <location>
        <begin position="99"/>
        <end position="112"/>
    </location>
</feature>
<evidence type="ECO:0000256" key="7">
    <source>
        <dbReference type="ARBA" id="ARBA00022490"/>
    </source>
</evidence>
<evidence type="ECO:0000256" key="5">
    <source>
        <dbReference type="ARBA" id="ARBA00007891"/>
    </source>
</evidence>
<evidence type="ECO:0000256" key="14">
    <source>
        <dbReference type="ARBA" id="ARBA00023136"/>
    </source>
</evidence>
<keyword evidence="9" id="KW-0819">tRNA processing</keyword>
<protein>
    <submittedName>
        <fullName evidence="19">Uncharacterized protein</fullName>
    </submittedName>
</protein>
<dbReference type="Pfam" id="PF09341">
    <property type="entry name" value="Pcc1"/>
    <property type="match status" value="1"/>
</dbReference>
<evidence type="ECO:0000256" key="15">
    <source>
        <dbReference type="ARBA" id="ARBA00023242"/>
    </source>
</evidence>
<comment type="similarity">
    <text evidence="5">Belongs to the USE1 family.</text>
</comment>
<evidence type="ECO:0000256" key="17">
    <source>
        <dbReference type="SAM" id="MobiDB-lite"/>
    </source>
</evidence>
<evidence type="ECO:0000256" key="3">
    <source>
        <dbReference type="ARBA" id="ARBA00004496"/>
    </source>
</evidence>
<dbReference type="GO" id="GO:0005789">
    <property type="term" value="C:endoplasmic reticulum membrane"/>
    <property type="evidence" value="ECO:0007669"/>
    <property type="project" value="UniProtKB-SubCell"/>
</dbReference>
<evidence type="ECO:0000256" key="18">
    <source>
        <dbReference type="SAM" id="SignalP"/>
    </source>
</evidence>
<keyword evidence="7" id="KW-0963">Cytoplasm</keyword>
<feature type="signal peptide" evidence="18">
    <location>
        <begin position="1"/>
        <end position="24"/>
    </location>
</feature>
<keyword evidence="12" id="KW-0653">Protein transport</keyword>
<dbReference type="HOGENOM" id="CLU_034897_0_0_1"/>
<reference evidence="19" key="1">
    <citation type="submission" date="2015-04" db="UniProtKB">
        <authorList>
            <consortium name="EnsemblPlants"/>
        </authorList>
    </citation>
    <scope>IDENTIFICATION</scope>
</reference>
<evidence type="ECO:0000313" key="19">
    <source>
        <dbReference type="EnsemblPlants" id="OPUNC08G19790.5"/>
    </source>
</evidence>
<dbReference type="GO" id="GO:0031201">
    <property type="term" value="C:SNARE complex"/>
    <property type="evidence" value="ECO:0007669"/>
    <property type="project" value="TreeGrafter"/>
</dbReference>
<keyword evidence="6" id="KW-0813">Transport</keyword>
<keyword evidence="16" id="KW-0175">Coiled coil</keyword>
<dbReference type="GO" id="GO:0006890">
    <property type="term" value="P:retrograde vesicle-mediated transport, Golgi to endoplasmic reticulum"/>
    <property type="evidence" value="ECO:0007669"/>
    <property type="project" value="TreeGrafter"/>
</dbReference>
<dbReference type="EnsemblPlants" id="OPUNC08G19790.5">
    <property type="protein sequence ID" value="OPUNC08G19790.5"/>
    <property type="gene ID" value="OPUNC08G19790"/>
</dbReference>
<sequence length="319" mass="35689">MLCGAASSHKVFVILIMALSKVEVNLLRLLEAAPRQQNQAKLVHYVTTARELLEQLGAETTPEGISSVSKAKICEYSEKIEALAARLAVPEPENEMPVDENREVESSYEGEKPGSPISLSSGLRRRPIAHTDVGPSSHVKKDKDIEAPIKLDAEAQAHIEKHRKLQEDLTDEMVELARQLKESSLTMHQSVQETEKLCVLTLAICVCRSLIPPRELLSIAWRALGVQPREQQSDFEIDYGSEEHASIVYKTLVVDKELQPDKVKREMSVSGGKLVVHFEAVEARFLRASFNAFVDLTVLVTKLVEEYGISKEEGRIYFF</sequence>
<keyword evidence="10" id="KW-0256">Endoplasmic reticulum</keyword>
<evidence type="ECO:0000256" key="10">
    <source>
        <dbReference type="ARBA" id="ARBA00022824"/>
    </source>
</evidence>
<name>A0A0E0LXB6_ORYPU</name>
<reference evidence="19" key="2">
    <citation type="submission" date="2018-05" db="EMBL/GenBank/DDBJ databases">
        <title>OpunRS2 (Oryza punctata Reference Sequence Version 2).</title>
        <authorList>
            <person name="Zhang J."/>
            <person name="Kudrna D."/>
            <person name="Lee S."/>
            <person name="Talag J."/>
            <person name="Welchert J."/>
            <person name="Wing R.A."/>
        </authorList>
    </citation>
    <scope>NUCLEOTIDE SEQUENCE [LARGE SCALE GENOMIC DNA]</scope>
</reference>
<evidence type="ECO:0000256" key="11">
    <source>
        <dbReference type="ARBA" id="ARBA00022892"/>
    </source>
</evidence>
<evidence type="ECO:0000256" key="13">
    <source>
        <dbReference type="ARBA" id="ARBA00022989"/>
    </source>
</evidence>
<dbReference type="GO" id="GO:0005634">
    <property type="term" value="C:nucleus"/>
    <property type="evidence" value="ECO:0007669"/>
    <property type="project" value="UniProtKB-SubCell"/>
</dbReference>
<evidence type="ECO:0000256" key="4">
    <source>
        <dbReference type="ARBA" id="ARBA00007073"/>
    </source>
</evidence>
<evidence type="ECO:0000256" key="1">
    <source>
        <dbReference type="ARBA" id="ARBA00004123"/>
    </source>
</evidence>
<dbReference type="Gramene" id="OPUNC08G19790.5">
    <property type="protein sequence ID" value="OPUNC08G19790.5"/>
    <property type="gene ID" value="OPUNC08G19790"/>
</dbReference>